<dbReference type="Proteomes" id="UP000006867">
    <property type="component" value="Chromosome"/>
</dbReference>
<evidence type="ECO:0008006" key="5">
    <source>
        <dbReference type="Google" id="ProtNLM"/>
    </source>
</evidence>
<name>A0ABM5M499_BACA1</name>
<dbReference type="InterPro" id="IPR024485">
    <property type="entry name" value="DUF2680"/>
</dbReference>
<accession>A0ABM5M499</accession>
<evidence type="ECO:0000313" key="4">
    <source>
        <dbReference type="Proteomes" id="UP000006867"/>
    </source>
</evidence>
<dbReference type="EMBL" id="CP002207">
    <property type="protein sequence ID" value="ADP34988.1"/>
    <property type="molecule type" value="Genomic_DNA"/>
</dbReference>
<gene>
    <name evidence="3" type="ordered locus">BATR1942_20365</name>
</gene>
<sequence>MKTIKVNLIALLIAAAAMSLAGPAQAAEKQHPQVPQSGSLTEQQKKEIEELETDILEKRKNVISKYVEYGVLAKEKGEHIKTHIEKHYEMKKQNGFVPKLHPHQIEKRH</sequence>
<evidence type="ECO:0000256" key="1">
    <source>
        <dbReference type="SAM" id="MobiDB-lite"/>
    </source>
</evidence>
<keyword evidence="4" id="KW-1185">Reference proteome</keyword>
<reference evidence="3 4" key="1">
    <citation type="journal article" date="2011" name="Front. Microbiol.">
        <title>Genomic signatures of strain selection and enhancement in Bacillus atrophaeus var. globigii, a historical biowarfare simulant.</title>
        <authorList>
            <person name="Gibbons H.S."/>
            <person name="Broomall S.M."/>
            <person name="McNew L.A."/>
            <person name="Daligault H."/>
            <person name="Chapman C."/>
            <person name="Bruce D."/>
            <person name="Karavis M."/>
            <person name="Krepps M."/>
            <person name="McGregor P.A."/>
            <person name="Hong C."/>
            <person name="Park K.H."/>
            <person name="Akmal A."/>
            <person name="Feldman A."/>
            <person name="Lin J.S."/>
            <person name="Chang W.E."/>
            <person name="Higgs B.W."/>
            <person name="Demirev P."/>
            <person name="Lindquist J."/>
            <person name="Liem A."/>
            <person name="Fochler E."/>
            <person name="Read T.D."/>
            <person name="Tapia R."/>
            <person name="Johnson S."/>
            <person name="Bishop-Lilly K.A."/>
            <person name="Detter C."/>
            <person name="Han C."/>
            <person name="Sozhamannan S."/>
            <person name="Rosenzweig C.N."/>
            <person name="Skowronski E.W."/>
        </authorList>
    </citation>
    <scope>NUCLEOTIDE SEQUENCE [LARGE SCALE GENOMIC DNA]</scope>
    <source>
        <strain evidence="3 4">1942</strain>
    </source>
</reference>
<feature type="compositionally biased region" description="Polar residues" evidence="1">
    <location>
        <begin position="33"/>
        <end position="42"/>
    </location>
</feature>
<dbReference type="RefSeq" id="WP_003328069.1">
    <property type="nucleotide sequence ID" value="NC_014639.1"/>
</dbReference>
<protein>
    <recommendedName>
        <fullName evidence="5">DUF2680 domain-containing protein</fullName>
    </recommendedName>
</protein>
<evidence type="ECO:0000313" key="3">
    <source>
        <dbReference type="EMBL" id="ADP34988.1"/>
    </source>
</evidence>
<proteinExistence type="predicted"/>
<feature type="signal peptide" evidence="2">
    <location>
        <begin position="1"/>
        <end position="26"/>
    </location>
</feature>
<evidence type="ECO:0000256" key="2">
    <source>
        <dbReference type="SAM" id="SignalP"/>
    </source>
</evidence>
<feature type="region of interest" description="Disordered" evidence="1">
    <location>
        <begin position="22"/>
        <end position="46"/>
    </location>
</feature>
<organism evidence="3 4">
    <name type="scientific">Bacillus atrophaeus (strain 1942)</name>
    <dbReference type="NCBI Taxonomy" id="720555"/>
    <lineage>
        <taxon>Bacteria</taxon>
        <taxon>Bacillati</taxon>
        <taxon>Bacillota</taxon>
        <taxon>Bacilli</taxon>
        <taxon>Bacillales</taxon>
        <taxon>Bacillaceae</taxon>
        <taxon>Bacillus</taxon>
    </lineage>
</organism>
<dbReference type="Pfam" id="PF10925">
    <property type="entry name" value="DUF2680"/>
    <property type="match status" value="1"/>
</dbReference>
<feature type="chain" id="PRO_5047513160" description="DUF2680 domain-containing protein" evidence="2">
    <location>
        <begin position="27"/>
        <end position="109"/>
    </location>
</feature>
<keyword evidence="2" id="KW-0732">Signal</keyword>